<evidence type="ECO:0000313" key="1">
    <source>
        <dbReference type="EMBL" id="DAF93732.1"/>
    </source>
</evidence>
<name>A0A8S5UH17_9CAUD</name>
<organism evidence="1">
    <name type="scientific">Myoviridae sp. ctshb19</name>
    <dbReference type="NCBI Taxonomy" id="2825194"/>
    <lineage>
        <taxon>Viruses</taxon>
        <taxon>Duplodnaviria</taxon>
        <taxon>Heunggongvirae</taxon>
        <taxon>Uroviricota</taxon>
        <taxon>Caudoviricetes</taxon>
    </lineage>
</organism>
<dbReference type="EMBL" id="BK016086">
    <property type="protein sequence ID" value="DAF93732.1"/>
    <property type="molecule type" value="Genomic_DNA"/>
</dbReference>
<accession>A0A8S5UH17</accession>
<reference evidence="1" key="1">
    <citation type="journal article" date="2021" name="Proc. Natl. Acad. Sci. U.S.A.">
        <title>A Catalog of Tens of Thousands of Viruses from Human Metagenomes Reveals Hidden Associations with Chronic Diseases.</title>
        <authorList>
            <person name="Tisza M.J."/>
            <person name="Buck C.B."/>
        </authorList>
    </citation>
    <scope>NUCLEOTIDE SEQUENCE</scope>
    <source>
        <strain evidence="1">Ctshb19</strain>
    </source>
</reference>
<protein>
    <submittedName>
        <fullName evidence="1">Uncharacterized protein</fullName>
    </submittedName>
</protein>
<proteinExistence type="predicted"/>
<sequence>MVDSTERPFCGKLVLSIACTPKRPRRAMHELKGFHPNAVKLFADAQQFANQCHRRLFPWAFFEPLVNHLIERLTDDRVYFAGRWHMHGFGCGFGAVLDNALQLVRHCIVIGGQFNGERAAANVLGTHGAGGGGELNGYGSHRRGLSGWVSETGRKGIKGLQTCQPVTRLGKLRAKENPVATGANGVQVLANAHRAFGQQLHVAFSAAHIFFCVDEHVQRHVVMLGDAKFVAEENMPRPINIRSKQAHALGNRGFRTKRHGLLFQ</sequence>